<keyword evidence="12" id="KW-1185">Reference proteome</keyword>
<evidence type="ECO:0000313" key="12">
    <source>
        <dbReference type="Proteomes" id="UP000242146"/>
    </source>
</evidence>
<accession>A0A1X2GMC4</accession>
<dbReference type="Pfam" id="PF05236">
    <property type="entry name" value="TAF4"/>
    <property type="match status" value="1"/>
</dbReference>
<proteinExistence type="inferred from homology"/>
<comment type="similarity">
    <text evidence="2">Belongs to the TAF4 family.</text>
</comment>
<dbReference type="InterPro" id="IPR009072">
    <property type="entry name" value="Histone-fold"/>
</dbReference>
<evidence type="ECO:0000256" key="5">
    <source>
        <dbReference type="ARBA" id="ARBA00023163"/>
    </source>
</evidence>
<feature type="compositionally biased region" description="Polar residues" evidence="9">
    <location>
        <begin position="53"/>
        <end position="76"/>
    </location>
</feature>
<sequence length="421" mass="47059">MSNEDQQPQTEFKMPSELEHLFNNDELNDFPPSNDFLWSQPQPFLRQPGAANPASSFVTPDTSFPYTPTATPTFSTPVAPPPSSMTLLESLTLNLPQDRKSQFLVLFQQLQRNAISTDEFFTQAKYVLDERGYQILEKQKQQPDMDNKKRKEPVIATPAKNVKRVKQEAKSMQIATPPPTTAAVVPPQEFKQPNLPQTSRLSQKPASTANASSSMIDFDNITDVMGYAGVDLKEETEHFMKQGDAWTGVPMNVVDQSKAQDFINSSRLQQRMLSMAKPLSVAHIDPDVLAYVAMATQDRLRTLVENMIQVSKHRSHPLPFEAKSPCQVLVHSYPKQALLALDRATSLAYEDDHQEETDWPAPANWQLVDGPSSSPPPLDTTACSRSVTVLDAIFALEREPINAKGSGKKTLLKMYNQNMTQ</sequence>
<dbReference type="STRING" id="101127.A0A1X2GMC4"/>
<evidence type="ECO:0000256" key="1">
    <source>
        <dbReference type="ARBA" id="ARBA00004123"/>
    </source>
</evidence>
<feature type="region of interest" description="Disordered" evidence="9">
    <location>
        <begin position="1"/>
        <end position="81"/>
    </location>
</feature>
<keyword evidence="5" id="KW-0804">Transcription</keyword>
<evidence type="ECO:0000256" key="7">
    <source>
        <dbReference type="ARBA" id="ARBA00025346"/>
    </source>
</evidence>
<dbReference type="GO" id="GO:0046982">
    <property type="term" value="F:protein heterodimerization activity"/>
    <property type="evidence" value="ECO:0007669"/>
    <property type="project" value="InterPro"/>
</dbReference>
<evidence type="ECO:0000256" key="6">
    <source>
        <dbReference type="ARBA" id="ARBA00023242"/>
    </source>
</evidence>
<organism evidence="11 12">
    <name type="scientific">Hesseltinella vesiculosa</name>
    <dbReference type="NCBI Taxonomy" id="101127"/>
    <lineage>
        <taxon>Eukaryota</taxon>
        <taxon>Fungi</taxon>
        <taxon>Fungi incertae sedis</taxon>
        <taxon>Mucoromycota</taxon>
        <taxon>Mucoromycotina</taxon>
        <taxon>Mucoromycetes</taxon>
        <taxon>Mucorales</taxon>
        <taxon>Cunninghamellaceae</taxon>
        <taxon>Hesseltinella</taxon>
    </lineage>
</organism>
<keyword evidence="4" id="KW-0805">Transcription regulation</keyword>
<protein>
    <recommendedName>
        <fullName evidence="3">Transcription initiation factor TFIID subunit 4</fullName>
    </recommendedName>
    <alternativeName>
        <fullName evidence="8">TBP-associated factor 4</fullName>
    </alternativeName>
</protein>
<evidence type="ECO:0000256" key="4">
    <source>
        <dbReference type="ARBA" id="ARBA00023015"/>
    </source>
</evidence>
<feature type="region of interest" description="Disordered" evidence="9">
    <location>
        <begin position="171"/>
        <end position="211"/>
    </location>
</feature>
<keyword evidence="6" id="KW-0539">Nucleus</keyword>
<feature type="domain" description="Transcription initiation factor TFIID component TAF4 C-terminal" evidence="10">
    <location>
        <begin position="221"/>
        <end position="321"/>
    </location>
</feature>
<feature type="region of interest" description="Disordered" evidence="9">
    <location>
        <begin position="354"/>
        <end position="380"/>
    </location>
</feature>
<evidence type="ECO:0000256" key="3">
    <source>
        <dbReference type="ARBA" id="ARBA00017306"/>
    </source>
</evidence>
<dbReference type="Proteomes" id="UP000242146">
    <property type="component" value="Unassembled WGS sequence"/>
</dbReference>
<comment type="function">
    <text evidence="7">Functions as a component of the DNA-binding general transcription factor complex TFIID. Binding of TFIID to a promoter (with or without TATA element) is the initial step in pre-initiation complex (PIC) formation. TFIID plays a key role in the regulation of gene expression by RNA polymerase II through different activities such as transcription activator interaction, core promoter recognition and selectivity, TFIIA and TFIIB interaction, chromatin modification (histone acetylation by TAF1), facilitation of DNA opening and initiation of transcription.</text>
</comment>
<comment type="caution">
    <text evidence="11">The sequence shown here is derived from an EMBL/GenBank/DDBJ whole genome shotgun (WGS) entry which is preliminary data.</text>
</comment>
<feature type="compositionally biased region" description="Polar residues" evidence="9">
    <location>
        <begin position="1"/>
        <end position="10"/>
    </location>
</feature>
<evidence type="ECO:0000256" key="2">
    <source>
        <dbReference type="ARBA" id="ARBA00006178"/>
    </source>
</evidence>
<dbReference type="PANTHER" id="PTHR15138:SF14">
    <property type="entry name" value="TRANSCRIPTION INITIATION FACTOR TFIID SUBUNIT 4"/>
    <property type="match status" value="1"/>
</dbReference>
<feature type="compositionally biased region" description="Basic and acidic residues" evidence="9">
    <location>
        <begin position="14"/>
        <end position="23"/>
    </location>
</feature>
<dbReference type="InterPro" id="IPR045144">
    <property type="entry name" value="TAF4"/>
</dbReference>
<evidence type="ECO:0000313" key="11">
    <source>
        <dbReference type="EMBL" id="ORX56934.1"/>
    </source>
</evidence>
<dbReference type="GO" id="GO:0003677">
    <property type="term" value="F:DNA binding"/>
    <property type="evidence" value="ECO:0007669"/>
    <property type="project" value="TreeGrafter"/>
</dbReference>
<evidence type="ECO:0000259" key="10">
    <source>
        <dbReference type="Pfam" id="PF05236"/>
    </source>
</evidence>
<comment type="subcellular location">
    <subcellularLocation>
        <location evidence="1">Nucleus</location>
    </subcellularLocation>
</comment>
<dbReference type="InterPro" id="IPR007900">
    <property type="entry name" value="TAF4_C"/>
</dbReference>
<gene>
    <name evidence="11" type="ORF">DM01DRAFT_316629</name>
</gene>
<evidence type="ECO:0000256" key="9">
    <source>
        <dbReference type="SAM" id="MobiDB-lite"/>
    </source>
</evidence>
<dbReference type="CDD" id="cd08045">
    <property type="entry name" value="HFD_TAF4"/>
    <property type="match status" value="1"/>
</dbReference>
<dbReference type="AlphaFoldDB" id="A0A1X2GMC4"/>
<dbReference type="EMBL" id="MCGT01000009">
    <property type="protein sequence ID" value="ORX56934.1"/>
    <property type="molecule type" value="Genomic_DNA"/>
</dbReference>
<reference evidence="11 12" key="1">
    <citation type="submission" date="2016-07" db="EMBL/GenBank/DDBJ databases">
        <title>Pervasive Adenine N6-methylation of Active Genes in Fungi.</title>
        <authorList>
            <consortium name="DOE Joint Genome Institute"/>
            <person name="Mondo S.J."/>
            <person name="Dannebaum R.O."/>
            <person name="Kuo R.C."/>
            <person name="Labutti K."/>
            <person name="Haridas S."/>
            <person name="Kuo A."/>
            <person name="Salamov A."/>
            <person name="Ahrendt S.R."/>
            <person name="Lipzen A."/>
            <person name="Sullivan W."/>
            <person name="Andreopoulos W.B."/>
            <person name="Clum A."/>
            <person name="Lindquist E."/>
            <person name="Daum C."/>
            <person name="Ramamoorthy G.K."/>
            <person name="Gryganskyi A."/>
            <person name="Culley D."/>
            <person name="Magnuson J.K."/>
            <person name="James T.Y."/>
            <person name="O'Malley M.A."/>
            <person name="Stajich J.E."/>
            <person name="Spatafora J.W."/>
            <person name="Visel A."/>
            <person name="Grigoriev I.V."/>
        </authorList>
    </citation>
    <scope>NUCLEOTIDE SEQUENCE [LARGE SCALE GENOMIC DNA]</scope>
    <source>
        <strain evidence="11 12">NRRL 3301</strain>
    </source>
</reference>
<name>A0A1X2GMC4_9FUNG</name>
<dbReference type="GO" id="GO:0006367">
    <property type="term" value="P:transcription initiation at RNA polymerase II promoter"/>
    <property type="evidence" value="ECO:0007669"/>
    <property type="project" value="TreeGrafter"/>
</dbReference>
<dbReference type="PANTHER" id="PTHR15138">
    <property type="entry name" value="TRANSCRIPTION INITIATION FACTOR TFIID SUBUNIT 4"/>
    <property type="match status" value="1"/>
</dbReference>
<dbReference type="GO" id="GO:0016251">
    <property type="term" value="F:RNA polymerase II general transcription initiation factor activity"/>
    <property type="evidence" value="ECO:0007669"/>
    <property type="project" value="TreeGrafter"/>
</dbReference>
<dbReference type="OrthoDB" id="21060at2759"/>
<dbReference type="SUPFAM" id="SSF47113">
    <property type="entry name" value="Histone-fold"/>
    <property type="match status" value="1"/>
</dbReference>
<dbReference type="Gene3D" id="1.10.20.10">
    <property type="entry name" value="Histone, subunit A"/>
    <property type="match status" value="1"/>
</dbReference>
<feature type="compositionally biased region" description="Polar residues" evidence="9">
    <location>
        <begin position="194"/>
        <end position="211"/>
    </location>
</feature>
<evidence type="ECO:0000256" key="8">
    <source>
        <dbReference type="ARBA" id="ARBA00031747"/>
    </source>
</evidence>
<dbReference type="GO" id="GO:0005669">
    <property type="term" value="C:transcription factor TFIID complex"/>
    <property type="evidence" value="ECO:0007669"/>
    <property type="project" value="InterPro"/>
</dbReference>